<dbReference type="eggNOG" id="ENOG502RZRX">
    <property type="taxonomic scope" value="Eukaryota"/>
</dbReference>
<protein>
    <submittedName>
        <fullName evidence="8">Transmembrane protein 97</fullName>
    </submittedName>
</protein>
<feature type="transmembrane region" description="Helical" evidence="6">
    <location>
        <begin position="150"/>
        <end position="169"/>
    </location>
</feature>
<reference evidence="8" key="3">
    <citation type="submission" date="2025-09" db="UniProtKB">
        <authorList>
            <consortium name="Ensembl"/>
        </authorList>
    </citation>
    <scope>IDENTIFICATION</scope>
    <source>
        <strain evidence="8">Thorbecke</strain>
    </source>
</reference>
<organism evidence="8 9">
    <name type="scientific">Oryctolagus cuniculus</name>
    <name type="common">Rabbit</name>
    <dbReference type="NCBI Taxonomy" id="9986"/>
    <lineage>
        <taxon>Eukaryota</taxon>
        <taxon>Metazoa</taxon>
        <taxon>Chordata</taxon>
        <taxon>Craniata</taxon>
        <taxon>Vertebrata</taxon>
        <taxon>Euteleostomi</taxon>
        <taxon>Mammalia</taxon>
        <taxon>Eutheria</taxon>
        <taxon>Euarchontoglires</taxon>
        <taxon>Glires</taxon>
        <taxon>Lagomorpha</taxon>
        <taxon>Leporidae</taxon>
        <taxon>Oryctolagus</taxon>
    </lineage>
</organism>
<evidence type="ECO:0000256" key="6">
    <source>
        <dbReference type="SAM" id="Phobius"/>
    </source>
</evidence>
<dbReference type="Bgee" id="ENSOCUG00000007769">
    <property type="expression patterns" value="Expressed in liver and 15 other cell types or tissues"/>
</dbReference>
<sequence>MGDACGALKGAGRQLRRWVLGRCAGAVLLPVSTWAGERGVGAYPPNRRTMRSPTVRRFLECLMGLYFLTHIPITLFLDLQMVLPEELYAVEFRNLLQWYAGEFRDPLVQDPPEWFQSFVFCELVFQLPFFPIAAYAFFKGSCRWIRTPAIIYSVHTMTTVIPILSTLLFEDFSVGGGFRAQGPETLPERLILVSVYAPYLLIPLILLLFMLRNPYYRSEEKRKKR</sequence>
<feature type="transmembrane region" description="Helical" evidence="6">
    <location>
        <begin position="58"/>
        <end position="77"/>
    </location>
</feature>
<dbReference type="PROSITE" id="PS51751">
    <property type="entry name" value="EXPERA"/>
    <property type="match status" value="1"/>
</dbReference>
<dbReference type="Pfam" id="PF05241">
    <property type="entry name" value="EBP"/>
    <property type="match status" value="1"/>
</dbReference>
<dbReference type="AlphaFoldDB" id="G1STQ7"/>
<keyword evidence="9" id="KW-1185">Reference proteome</keyword>
<dbReference type="EMBL" id="AAGW02049860">
    <property type="status" value="NOT_ANNOTATED_CDS"/>
    <property type="molecule type" value="Genomic_DNA"/>
</dbReference>
<dbReference type="GO" id="GO:0031965">
    <property type="term" value="C:nuclear membrane"/>
    <property type="evidence" value="ECO:0007669"/>
    <property type="project" value="Ensembl"/>
</dbReference>
<evidence type="ECO:0000313" key="8">
    <source>
        <dbReference type="Ensembl" id="ENSOCUP00000006707.3"/>
    </source>
</evidence>
<dbReference type="PANTHER" id="PTHR31204">
    <property type="entry name" value="SIGMA INTRACELLULAR RECEPTOR 2"/>
    <property type="match status" value="1"/>
</dbReference>
<proteinExistence type="predicted"/>
<accession>G1STQ7</accession>
<keyword evidence="4 5" id="KW-0472">Membrane</keyword>
<evidence type="ECO:0000256" key="3">
    <source>
        <dbReference type="ARBA" id="ARBA00022989"/>
    </source>
</evidence>
<comment type="subcellular location">
    <subcellularLocation>
        <location evidence="1">Membrane</location>
        <topology evidence="1">Multi-pass membrane protein</topology>
    </subcellularLocation>
</comment>
<evidence type="ECO:0000256" key="4">
    <source>
        <dbReference type="ARBA" id="ARBA00023136"/>
    </source>
</evidence>
<dbReference type="PaxDb" id="9986-ENSOCUP00000006707"/>
<feature type="transmembrane region" description="Helical" evidence="6">
    <location>
        <begin position="114"/>
        <end position="138"/>
    </location>
</feature>
<evidence type="ECO:0000256" key="5">
    <source>
        <dbReference type="PROSITE-ProRule" id="PRU01087"/>
    </source>
</evidence>
<keyword evidence="3 5" id="KW-1133">Transmembrane helix</keyword>
<dbReference type="Proteomes" id="UP000001811">
    <property type="component" value="Chromosome 19"/>
</dbReference>
<dbReference type="Ensembl" id="ENSOCUT00000007764.3">
    <property type="protein sequence ID" value="ENSOCUP00000006707.3"/>
    <property type="gene ID" value="ENSOCUG00000007769.3"/>
</dbReference>
<evidence type="ECO:0000259" key="7">
    <source>
        <dbReference type="PROSITE" id="PS51751"/>
    </source>
</evidence>
<dbReference type="GO" id="GO:0005764">
    <property type="term" value="C:lysosome"/>
    <property type="evidence" value="ECO:0007669"/>
    <property type="project" value="Ensembl"/>
</dbReference>
<dbReference type="GeneTree" id="ENSGT00390000007149"/>
<dbReference type="PANTHER" id="PTHR31204:SF1">
    <property type="entry name" value="SIGMA INTRACELLULAR RECEPTOR 2"/>
    <property type="match status" value="1"/>
</dbReference>
<evidence type="ECO:0000313" key="9">
    <source>
        <dbReference type="Proteomes" id="UP000001811"/>
    </source>
</evidence>
<dbReference type="GO" id="GO:0140077">
    <property type="term" value="P:positive regulation of lipoprotein transport"/>
    <property type="evidence" value="ECO:0007669"/>
    <property type="project" value="Ensembl"/>
</dbReference>
<evidence type="ECO:0000256" key="2">
    <source>
        <dbReference type="ARBA" id="ARBA00022692"/>
    </source>
</evidence>
<dbReference type="OrthoDB" id="433124at2759"/>
<dbReference type="InParanoid" id="G1STQ7"/>
<dbReference type="HOGENOM" id="CLU_086812_1_0_1"/>
<keyword evidence="2 5" id="KW-0812">Transmembrane</keyword>
<evidence type="ECO:0000256" key="1">
    <source>
        <dbReference type="ARBA" id="ARBA00004141"/>
    </source>
</evidence>
<reference evidence="8" key="2">
    <citation type="submission" date="2025-08" db="UniProtKB">
        <authorList>
            <consortium name="Ensembl"/>
        </authorList>
    </citation>
    <scope>IDENTIFICATION</scope>
    <source>
        <strain evidence="8">Thorbecke</strain>
    </source>
</reference>
<reference evidence="8 9" key="1">
    <citation type="journal article" date="2011" name="Nature">
        <title>A high-resolution map of human evolutionary constraint using 29 mammals.</title>
        <authorList>
            <person name="Lindblad-Toh K."/>
            <person name="Garber M."/>
            <person name="Zuk O."/>
            <person name="Lin M.F."/>
            <person name="Parker B.J."/>
            <person name="Washietl S."/>
            <person name="Kheradpour P."/>
            <person name="Ernst J."/>
            <person name="Jordan G."/>
            <person name="Mauceli E."/>
            <person name="Ward L.D."/>
            <person name="Lowe C.B."/>
            <person name="Holloway A.K."/>
            <person name="Clamp M."/>
            <person name="Gnerre S."/>
            <person name="Alfoldi J."/>
            <person name="Beal K."/>
            <person name="Chang J."/>
            <person name="Clawson H."/>
            <person name="Cuff J."/>
            <person name="Di Palma F."/>
            <person name="Fitzgerald S."/>
            <person name="Flicek P."/>
            <person name="Guttman M."/>
            <person name="Hubisz M.J."/>
            <person name="Jaffe D.B."/>
            <person name="Jungreis I."/>
            <person name="Kent W.J."/>
            <person name="Kostka D."/>
            <person name="Lara M."/>
            <person name="Martins A.L."/>
            <person name="Massingham T."/>
            <person name="Moltke I."/>
            <person name="Raney B.J."/>
            <person name="Rasmussen M.D."/>
            <person name="Robinson J."/>
            <person name="Stark A."/>
            <person name="Vilella A.J."/>
            <person name="Wen J."/>
            <person name="Xie X."/>
            <person name="Zody M.C."/>
            <person name="Baldwin J."/>
            <person name="Bloom T."/>
            <person name="Chin C.W."/>
            <person name="Heiman D."/>
            <person name="Nicol R."/>
            <person name="Nusbaum C."/>
            <person name="Young S."/>
            <person name="Wilkinson J."/>
            <person name="Worley K.C."/>
            <person name="Kovar C.L."/>
            <person name="Muzny D.M."/>
            <person name="Gibbs R.A."/>
            <person name="Cree A."/>
            <person name="Dihn H.H."/>
            <person name="Fowler G."/>
            <person name="Jhangiani S."/>
            <person name="Joshi V."/>
            <person name="Lee S."/>
            <person name="Lewis L.R."/>
            <person name="Nazareth L.V."/>
            <person name="Okwuonu G."/>
            <person name="Santibanez J."/>
            <person name="Warren W.C."/>
            <person name="Mardis E.R."/>
            <person name="Weinstock G.M."/>
            <person name="Wilson R.K."/>
            <person name="Delehaunty K."/>
            <person name="Dooling D."/>
            <person name="Fronik C."/>
            <person name="Fulton L."/>
            <person name="Fulton B."/>
            <person name="Graves T."/>
            <person name="Minx P."/>
            <person name="Sodergren E."/>
            <person name="Birney E."/>
            <person name="Margulies E.H."/>
            <person name="Herrero J."/>
            <person name="Green E.D."/>
            <person name="Haussler D."/>
            <person name="Siepel A."/>
            <person name="Goldman N."/>
            <person name="Pollard K.S."/>
            <person name="Pedersen J.S."/>
            <person name="Lander E.S."/>
            <person name="Kellis M."/>
        </authorList>
    </citation>
    <scope>NUCLEOTIDE SEQUENCE [LARGE SCALE GENOMIC DNA]</scope>
    <source>
        <strain evidence="8 9">Thorbecke inbred</strain>
    </source>
</reference>
<feature type="domain" description="EXPERA" evidence="7">
    <location>
        <begin position="59"/>
        <end position="207"/>
    </location>
</feature>
<gene>
    <name evidence="8" type="primary">TMEM97</name>
</gene>
<dbReference type="GO" id="GO:0008142">
    <property type="term" value="F:oxysterol binding"/>
    <property type="evidence" value="ECO:0007669"/>
    <property type="project" value="Ensembl"/>
</dbReference>
<dbReference type="GO" id="GO:0032383">
    <property type="term" value="P:regulation of intracellular cholesterol transport"/>
    <property type="evidence" value="ECO:0007669"/>
    <property type="project" value="Ensembl"/>
</dbReference>
<dbReference type="KEGG" id="ocu:100348681"/>
<dbReference type="GO" id="GO:0090303">
    <property type="term" value="P:positive regulation of wound healing"/>
    <property type="evidence" value="ECO:0007669"/>
    <property type="project" value="Ensembl"/>
</dbReference>
<dbReference type="InterPro" id="IPR033118">
    <property type="entry name" value="EXPERA"/>
</dbReference>
<dbReference type="GO" id="GO:0005886">
    <property type="term" value="C:plasma membrane"/>
    <property type="evidence" value="ECO:0007669"/>
    <property type="project" value="Ensembl"/>
</dbReference>
<dbReference type="GO" id="GO:0005791">
    <property type="term" value="C:rough endoplasmic reticulum"/>
    <property type="evidence" value="ECO:0007669"/>
    <property type="project" value="Ensembl"/>
</dbReference>
<dbReference type="CTD" id="27346"/>
<feature type="transmembrane region" description="Helical" evidence="6">
    <location>
        <begin position="189"/>
        <end position="211"/>
    </location>
</feature>
<dbReference type="InterPro" id="IPR051987">
    <property type="entry name" value="Sigma-2_receptor-like"/>
</dbReference>
<dbReference type="RefSeq" id="XP_002718979.2">
    <property type="nucleotide sequence ID" value="XM_002718933.5"/>
</dbReference>
<name>G1STQ7_RABIT</name>
<dbReference type="GeneID" id="100348681"/>
<dbReference type="STRING" id="9986.ENSOCUP00000006707"/>
<dbReference type="FunCoup" id="G1STQ7">
    <property type="interactions" value="457"/>
</dbReference>
<dbReference type="GO" id="GO:0042632">
    <property type="term" value="P:cholesterol homeostasis"/>
    <property type="evidence" value="ECO:0007669"/>
    <property type="project" value="Ensembl"/>
</dbReference>